<dbReference type="EMBL" id="JAJUWU010000008">
    <property type="protein sequence ID" value="MCE7028153.1"/>
    <property type="molecule type" value="Genomic_DNA"/>
</dbReference>
<feature type="signal peptide" evidence="1">
    <location>
        <begin position="1"/>
        <end position="33"/>
    </location>
</feature>
<gene>
    <name evidence="2" type="ORF">LZD57_09150</name>
</gene>
<reference evidence="2" key="1">
    <citation type="submission" date="2022-01" db="EMBL/GenBank/DDBJ databases">
        <title>Jiella avicenniae sp. nov., a novel endophytic bacterium isolated from bark of Avicennia marina.</title>
        <authorList>
            <person name="Tuo L."/>
        </authorList>
    </citation>
    <scope>NUCLEOTIDE SEQUENCE</scope>
    <source>
        <strain evidence="2">CBK1P-4</strain>
    </source>
</reference>
<keyword evidence="3" id="KW-1185">Reference proteome</keyword>
<protein>
    <submittedName>
        <fullName evidence="2">Uncharacterized protein</fullName>
    </submittedName>
</protein>
<name>A0A9X1TBI5_9HYPH</name>
<evidence type="ECO:0000256" key="1">
    <source>
        <dbReference type="SAM" id="SignalP"/>
    </source>
</evidence>
<proteinExistence type="predicted"/>
<organism evidence="2 3">
    <name type="scientific">Jiella avicenniae</name>
    <dbReference type="NCBI Taxonomy" id="2907202"/>
    <lineage>
        <taxon>Bacteria</taxon>
        <taxon>Pseudomonadati</taxon>
        <taxon>Pseudomonadota</taxon>
        <taxon>Alphaproteobacteria</taxon>
        <taxon>Hyphomicrobiales</taxon>
        <taxon>Aurantimonadaceae</taxon>
        <taxon>Jiella</taxon>
    </lineage>
</organism>
<dbReference type="Proteomes" id="UP001139035">
    <property type="component" value="Unassembled WGS sequence"/>
</dbReference>
<sequence>MTCGGPSRRFCRSKTGLLALLVMLDAAALPAMAQQPDGGDDKGFLGGLGEIFGGKPERPGAYASPSAVDLLPKGDEVGAPGARPLRHFEPIALPNRPGLLEAPTIDLPGLPAYAPPAVGPTQNLMRRRETLSLRATLSEGGPEIPNGLIWRLFSAVPSIDGSSSLVASSESPRPDFEVSPGTYILHVGFGRAGIVERIDFTGLKTQQTVILDAGGLKLNAVVGDEGKPPAGRLTFDVYADGEDDDSEHKLVASDVPPEKVVRLNAGSYQIVSHYGTANAVVRADIRVEAGKLTEATLTQRAALLTMKLVRDHGGEAIADTAWTITTASGDLIRQSVGAFPTMVLAEGDYVIVAKNNNKVYQRPFTVTAGHDTDVEVLISDLASTEDDLSGSGD</sequence>
<keyword evidence="1" id="KW-0732">Signal</keyword>
<evidence type="ECO:0000313" key="2">
    <source>
        <dbReference type="EMBL" id="MCE7028153.1"/>
    </source>
</evidence>
<accession>A0A9X1TBI5</accession>
<evidence type="ECO:0000313" key="3">
    <source>
        <dbReference type="Proteomes" id="UP001139035"/>
    </source>
</evidence>
<dbReference type="RefSeq" id="WP_233719319.1">
    <property type="nucleotide sequence ID" value="NZ_JAJUWU010000008.1"/>
</dbReference>
<dbReference type="AlphaFoldDB" id="A0A9X1TBI5"/>
<comment type="caution">
    <text evidence="2">The sequence shown here is derived from an EMBL/GenBank/DDBJ whole genome shotgun (WGS) entry which is preliminary data.</text>
</comment>
<feature type="chain" id="PRO_5040759673" evidence="1">
    <location>
        <begin position="34"/>
        <end position="393"/>
    </location>
</feature>